<comment type="caution">
    <text evidence="1">The sequence shown here is derived from an EMBL/GenBank/DDBJ whole genome shotgun (WGS) entry which is preliminary data.</text>
</comment>
<keyword evidence="2" id="KW-1185">Reference proteome</keyword>
<protein>
    <submittedName>
        <fullName evidence="1">Uncharacterized protein</fullName>
    </submittedName>
</protein>
<dbReference type="AlphaFoldDB" id="A0AAW0B3B4"/>
<dbReference type="EMBL" id="JAWWNJ010000042">
    <property type="protein sequence ID" value="KAK7019846.1"/>
    <property type="molecule type" value="Genomic_DNA"/>
</dbReference>
<dbReference type="Proteomes" id="UP001362999">
    <property type="component" value="Unassembled WGS sequence"/>
</dbReference>
<proteinExistence type="predicted"/>
<name>A0AAW0B3B4_9AGAR</name>
<gene>
    <name evidence="1" type="ORF">R3P38DRAFT_3198233</name>
</gene>
<sequence>MITLRYTWLFHARDTPLRALYRLYDKHIGISRTCQTLKTLTELEIIASLVEDLVDSFNYKIKLGLRREITFEKPWLIKNFKNEADPPLESAPIWTSRVGPLAEHLELSPKCKAIPAFARRNIKANTNQLRNI</sequence>
<organism evidence="1 2">
    <name type="scientific">Favolaschia claudopus</name>
    <dbReference type="NCBI Taxonomy" id="2862362"/>
    <lineage>
        <taxon>Eukaryota</taxon>
        <taxon>Fungi</taxon>
        <taxon>Dikarya</taxon>
        <taxon>Basidiomycota</taxon>
        <taxon>Agaricomycotina</taxon>
        <taxon>Agaricomycetes</taxon>
        <taxon>Agaricomycetidae</taxon>
        <taxon>Agaricales</taxon>
        <taxon>Marasmiineae</taxon>
        <taxon>Mycenaceae</taxon>
        <taxon>Favolaschia</taxon>
    </lineage>
</organism>
<reference evidence="1 2" key="1">
    <citation type="journal article" date="2024" name="J Genomics">
        <title>Draft genome sequencing and assembly of Favolaschia claudopus CIRM-BRFM 2984 isolated from oak limbs.</title>
        <authorList>
            <person name="Navarro D."/>
            <person name="Drula E."/>
            <person name="Chaduli D."/>
            <person name="Cazenave R."/>
            <person name="Ahrendt S."/>
            <person name="Wang J."/>
            <person name="Lipzen A."/>
            <person name="Daum C."/>
            <person name="Barry K."/>
            <person name="Grigoriev I.V."/>
            <person name="Favel A."/>
            <person name="Rosso M.N."/>
            <person name="Martin F."/>
        </authorList>
    </citation>
    <scope>NUCLEOTIDE SEQUENCE [LARGE SCALE GENOMIC DNA]</scope>
    <source>
        <strain evidence="1 2">CIRM-BRFM 2984</strain>
    </source>
</reference>
<evidence type="ECO:0000313" key="2">
    <source>
        <dbReference type="Proteomes" id="UP001362999"/>
    </source>
</evidence>
<evidence type="ECO:0000313" key="1">
    <source>
        <dbReference type="EMBL" id="KAK7019846.1"/>
    </source>
</evidence>
<accession>A0AAW0B3B4</accession>